<protein>
    <recommendedName>
        <fullName evidence="6 7">Large ribosomal subunit protein bL20</fullName>
    </recommendedName>
</protein>
<dbReference type="OrthoDB" id="9808966at2"/>
<dbReference type="Proteomes" id="UP000242763">
    <property type="component" value="Unassembled WGS sequence"/>
</dbReference>
<evidence type="ECO:0000256" key="5">
    <source>
        <dbReference type="ARBA" id="ARBA00023274"/>
    </source>
</evidence>
<dbReference type="CDD" id="cd07026">
    <property type="entry name" value="Ribosomal_L20"/>
    <property type="match status" value="1"/>
</dbReference>
<dbReference type="InterPro" id="IPR035566">
    <property type="entry name" value="Ribosomal_protein_bL20_C"/>
</dbReference>
<dbReference type="InterPro" id="IPR005813">
    <property type="entry name" value="Ribosomal_bL20"/>
</dbReference>
<gene>
    <name evidence="7" type="primary">rplT</name>
    <name evidence="9" type="ORF">SAMN03080618_02220</name>
</gene>
<keyword evidence="4 7" id="KW-0689">Ribosomal protein</keyword>
<evidence type="ECO:0000313" key="10">
    <source>
        <dbReference type="Proteomes" id="UP000242763"/>
    </source>
</evidence>
<evidence type="ECO:0000256" key="2">
    <source>
        <dbReference type="ARBA" id="ARBA00022730"/>
    </source>
</evidence>
<evidence type="ECO:0000313" key="9">
    <source>
        <dbReference type="EMBL" id="SFJ15031.1"/>
    </source>
</evidence>
<dbReference type="GO" id="GO:0006412">
    <property type="term" value="P:translation"/>
    <property type="evidence" value="ECO:0007669"/>
    <property type="project" value="InterPro"/>
</dbReference>
<keyword evidence="3 7" id="KW-0694">RNA-binding</keyword>
<keyword evidence="2 7" id="KW-0699">rRNA-binding</keyword>
<keyword evidence="10" id="KW-1185">Reference proteome</keyword>
<organism evidence="9 10">
    <name type="scientific">Aquamicrobium aerolatum DSM 21857</name>
    <dbReference type="NCBI Taxonomy" id="1121003"/>
    <lineage>
        <taxon>Bacteria</taxon>
        <taxon>Pseudomonadati</taxon>
        <taxon>Pseudomonadota</taxon>
        <taxon>Alphaproteobacteria</taxon>
        <taxon>Hyphomicrobiales</taxon>
        <taxon>Phyllobacteriaceae</taxon>
        <taxon>Aerobium</taxon>
    </lineage>
</organism>
<dbReference type="GO" id="GO:0005840">
    <property type="term" value="C:ribosome"/>
    <property type="evidence" value="ECO:0007669"/>
    <property type="project" value="UniProtKB-KW"/>
</dbReference>
<dbReference type="AlphaFoldDB" id="A0A1I3P0Q9"/>
<sequence length="133" mass="15196">MARVKRGVTAHAKHKKVLSAAKGFYGRRKNTIRIAKQAVEKSLQYAYRDRKNRKRNFRALWIQRINAAVREHGLTYARFIDGLNKANIEIDRKVLSDMAIHEPQAFAVLVEKSKAALEYLKDTTPNAFESAVA</sequence>
<dbReference type="Gene3D" id="1.10.1900.20">
    <property type="entry name" value="Ribosomal protein L20"/>
    <property type="match status" value="1"/>
</dbReference>
<dbReference type="InterPro" id="IPR049946">
    <property type="entry name" value="RIBOSOMAL_L20_CS"/>
</dbReference>
<evidence type="ECO:0000256" key="4">
    <source>
        <dbReference type="ARBA" id="ARBA00022980"/>
    </source>
</evidence>
<dbReference type="PANTHER" id="PTHR10986">
    <property type="entry name" value="39S RIBOSOMAL PROTEIN L20"/>
    <property type="match status" value="1"/>
</dbReference>
<dbReference type="GO" id="GO:0019843">
    <property type="term" value="F:rRNA binding"/>
    <property type="evidence" value="ECO:0007669"/>
    <property type="project" value="UniProtKB-UniRule"/>
</dbReference>
<dbReference type="GO" id="GO:1990904">
    <property type="term" value="C:ribonucleoprotein complex"/>
    <property type="evidence" value="ECO:0007669"/>
    <property type="project" value="UniProtKB-KW"/>
</dbReference>
<reference evidence="10" key="1">
    <citation type="submission" date="2016-10" db="EMBL/GenBank/DDBJ databases">
        <authorList>
            <person name="Varghese N."/>
            <person name="Submissions S."/>
        </authorList>
    </citation>
    <scope>NUCLEOTIDE SEQUENCE [LARGE SCALE GENOMIC DNA]</scope>
    <source>
        <strain evidence="10">DSM 21857</strain>
    </source>
</reference>
<comment type="function">
    <text evidence="7 8">Binds directly to 23S ribosomal RNA and is necessary for the in vitro assembly process of the 50S ribosomal subunit. It is not involved in the protein synthesizing functions of that subunit.</text>
</comment>
<dbReference type="SUPFAM" id="SSF74731">
    <property type="entry name" value="Ribosomal protein L20"/>
    <property type="match status" value="1"/>
</dbReference>
<evidence type="ECO:0000256" key="3">
    <source>
        <dbReference type="ARBA" id="ARBA00022884"/>
    </source>
</evidence>
<dbReference type="PROSITE" id="PS00937">
    <property type="entry name" value="RIBOSOMAL_L20"/>
    <property type="match status" value="1"/>
</dbReference>
<dbReference type="EMBL" id="FORF01000011">
    <property type="protein sequence ID" value="SFJ15031.1"/>
    <property type="molecule type" value="Genomic_DNA"/>
</dbReference>
<proteinExistence type="inferred from homology"/>
<evidence type="ECO:0000256" key="1">
    <source>
        <dbReference type="ARBA" id="ARBA00007698"/>
    </source>
</evidence>
<dbReference type="GO" id="GO:0000027">
    <property type="term" value="P:ribosomal large subunit assembly"/>
    <property type="evidence" value="ECO:0007669"/>
    <property type="project" value="UniProtKB-UniRule"/>
</dbReference>
<dbReference type="NCBIfam" id="TIGR01032">
    <property type="entry name" value="rplT_bact"/>
    <property type="match status" value="1"/>
</dbReference>
<accession>A0A1I3P0Q9</accession>
<dbReference type="PRINTS" id="PR00062">
    <property type="entry name" value="RIBOSOMALL20"/>
</dbReference>
<evidence type="ECO:0000256" key="6">
    <source>
        <dbReference type="ARBA" id="ARBA00035172"/>
    </source>
</evidence>
<dbReference type="Pfam" id="PF00453">
    <property type="entry name" value="Ribosomal_L20"/>
    <property type="match status" value="1"/>
</dbReference>
<evidence type="ECO:0000256" key="7">
    <source>
        <dbReference type="HAMAP-Rule" id="MF_00382"/>
    </source>
</evidence>
<name>A0A1I3P0Q9_9HYPH</name>
<dbReference type="STRING" id="1121003.SAMN03080618_02220"/>
<keyword evidence="5 7" id="KW-0687">Ribonucleoprotein</keyword>
<dbReference type="RefSeq" id="WP_091522161.1">
    <property type="nucleotide sequence ID" value="NZ_FORF01000011.1"/>
</dbReference>
<dbReference type="FunFam" id="1.10.1900.20:FF:000001">
    <property type="entry name" value="50S ribosomal protein L20"/>
    <property type="match status" value="1"/>
</dbReference>
<comment type="similarity">
    <text evidence="1 7 8">Belongs to the bacterial ribosomal protein bL20 family.</text>
</comment>
<evidence type="ECO:0000256" key="8">
    <source>
        <dbReference type="RuleBase" id="RU000560"/>
    </source>
</evidence>
<dbReference type="Gene3D" id="6.10.160.10">
    <property type="match status" value="1"/>
</dbReference>
<dbReference type="GO" id="GO:0003735">
    <property type="term" value="F:structural constituent of ribosome"/>
    <property type="evidence" value="ECO:0007669"/>
    <property type="project" value="InterPro"/>
</dbReference>
<dbReference type="HAMAP" id="MF_00382">
    <property type="entry name" value="Ribosomal_bL20"/>
    <property type="match status" value="1"/>
</dbReference>